<keyword evidence="1" id="KW-0812">Transmembrane</keyword>
<evidence type="ECO:0000256" key="1">
    <source>
        <dbReference type="SAM" id="Phobius"/>
    </source>
</evidence>
<accession>A0A2S7XCK2</accession>
<keyword evidence="1" id="KW-1133">Transmembrane helix</keyword>
<reference evidence="3 4" key="1">
    <citation type="submission" date="2016-12" db="EMBL/GenBank/DDBJ databases">
        <title>Diversity of luminous bacteria.</title>
        <authorList>
            <person name="Yoshizawa S."/>
            <person name="Kogure K."/>
        </authorList>
    </citation>
    <scope>NUCLEOTIDE SEQUENCE [LARGE SCALE GENOMIC DNA]</scope>
    <source>
        <strain evidence="3 4">ATCC 33715</strain>
    </source>
</reference>
<proteinExistence type="predicted"/>
<evidence type="ECO:0000313" key="4">
    <source>
        <dbReference type="Proteomes" id="UP000239263"/>
    </source>
</evidence>
<feature type="transmembrane region" description="Helical" evidence="1">
    <location>
        <begin position="12"/>
        <end position="33"/>
    </location>
</feature>
<dbReference type="InterPro" id="IPR004010">
    <property type="entry name" value="Double_Cache_2"/>
</dbReference>
<evidence type="ECO:0000259" key="2">
    <source>
        <dbReference type="Pfam" id="PF08269"/>
    </source>
</evidence>
<dbReference type="AlphaFoldDB" id="A0A2S7XCK2"/>
<dbReference type="RefSeq" id="WP_181044561.1">
    <property type="nucleotide sequence ID" value="NZ_CAWNRT010000001.1"/>
</dbReference>
<organism evidence="3 4">
    <name type="scientific">Aliivibrio sifiae</name>
    <dbReference type="NCBI Taxonomy" id="566293"/>
    <lineage>
        <taxon>Bacteria</taxon>
        <taxon>Pseudomonadati</taxon>
        <taxon>Pseudomonadota</taxon>
        <taxon>Gammaproteobacteria</taxon>
        <taxon>Vibrionales</taxon>
        <taxon>Vibrionaceae</taxon>
        <taxon>Aliivibrio</taxon>
    </lineage>
</organism>
<feature type="non-terminal residue" evidence="3">
    <location>
        <position position="110"/>
    </location>
</feature>
<dbReference type="EMBL" id="MSCO01000001">
    <property type="protein sequence ID" value="PQJ88856.1"/>
    <property type="molecule type" value="Genomic_DNA"/>
</dbReference>
<comment type="caution">
    <text evidence="3">The sequence shown here is derived from an EMBL/GenBank/DDBJ whole genome shotgun (WGS) entry which is preliminary data.</text>
</comment>
<dbReference type="Pfam" id="PF08269">
    <property type="entry name" value="dCache_2"/>
    <property type="match status" value="1"/>
</dbReference>
<sequence length="110" mass="12913">MQRQSDKKLLTLISLMPVVLIGIFTFVLNAIIIHENRAKVETLIDSLHSESVEKEKNRIKHQVETIYQQISYQRNLTEATLKRSIKLRVDDAFKTLSFIYQKNKDKPKNE</sequence>
<gene>
    <name evidence="3" type="ORF">BTO22_04350</name>
</gene>
<dbReference type="Proteomes" id="UP000239263">
    <property type="component" value="Unassembled WGS sequence"/>
</dbReference>
<protein>
    <recommendedName>
        <fullName evidence="2">Double Cache domain-containing protein</fullName>
    </recommendedName>
</protein>
<evidence type="ECO:0000313" key="3">
    <source>
        <dbReference type="EMBL" id="PQJ88856.1"/>
    </source>
</evidence>
<keyword evidence="1" id="KW-0472">Membrane</keyword>
<feature type="domain" description="Double Cache" evidence="2">
    <location>
        <begin position="38"/>
        <end position="108"/>
    </location>
</feature>
<name>A0A2S7XCK2_9GAMM</name>